<evidence type="ECO:0000256" key="6">
    <source>
        <dbReference type="ARBA" id="ARBA00022989"/>
    </source>
</evidence>
<feature type="transmembrane region" description="Helical" evidence="8">
    <location>
        <begin position="214"/>
        <end position="237"/>
    </location>
</feature>
<evidence type="ECO:0000256" key="4">
    <source>
        <dbReference type="ARBA" id="ARBA00022475"/>
    </source>
</evidence>
<dbReference type="PANTHER" id="PTHR21716:SF53">
    <property type="entry name" value="PERMEASE PERM-RELATED"/>
    <property type="match status" value="1"/>
</dbReference>
<dbReference type="PANTHER" id="PTHR21716">
    <property type="entry name" value="TRANSMEMBRANE PROTEIN"/>
    <property type="match status" value="1"/>
</dbReference>
<protein>
    <submittedName>
        <fullName evidence="12">AI-2 transport protein TqsA (Transport of quorum-sensing signal protein)</fullName>
    </submittedName>
</protein>
<keyword evidence="5 8" id="KW-0812">Transmembrane</keyword>
<dbReference type="GO" id="GO:0005886">
    <property type="term" value="C:plasma membrane"/>
    <property type="evidence" value="ECO:0007669"/>
    <property type="project" value="UniProtKB-SubCell"/>
</dbReference>
<evidence type="ECO:0000256" key="8">
    <source>
        <dbReference type="SAM" id="Phobius"/>
    </source>
</evidence>
<evidence type="ECO:0000313" key="10">
    <source>
        <dbReference type="EMBL" id="CAI3978968.1"/>
    </source>
</evidence>
<keyword evidence="13" id="KW-1185">Reference proteome</keyword>
<evidence type="ECO:0000256" key="5">
    <source>
        <dbReference type="ARBA" id="ARBA00022692"/>
    </source>
</evidence>
<dbReference type="Proteomes" id="UP001152797">
    <property type="component" value="Unassembled WGS sequence"/>
</dbReference>
<dbReference type="Pfam" id="PF01594">
    <property type="entry name" value="AI-2E_transport"/>
    <property type="match status" value="1"/>
</dbReference>
<feature type="transmembrane region" description="Helical" evidence="8">
    <location>
        <begin position="243"/>
        <end position="271"/>
    </location>
</feature>
<evidence type="ECO:0000256" key="9">
    <source>
        <dbReference type="SAM" id="SignalP"/>
    </source>
</evidence>
<gene>
    <name evidence="10" type="ORF">C1SCF055_LOCUS6956</name>
</gene>
<dbReference type="OrthoDB" id="415056at2759"/>
<accession>A0A9P1BV76</accession>
<keyword evidence="9" id="KW-0732">Signal</keyword>
<feature type="transmembrane region" description="Helical" evidence="8">
    <location>
        <begin position="283"/>
        <end position="300"/>
    </location>
</feature>
<keyword evidence="6 8" id="KW-1133">Transmembrane helix</keyword>
<reference evidence="10" key="1">
    <citation type="submission" date="2022-10" db="EMBL/GenBank/DDBJ databases">
        <authorList>
            <person name="Chen Y."/>
            <person name="Dougan E. K."/>
            <person name="Chan C."/>
            <person name="Rhodes N."/>
            <person name="Thang M."/>
        </authorList>
    </citation>
    <scope>NUCLEOTIDE SEQUENCE</scope>
</reference>
<evidence type="ECO:0000313" key="12">
    <source>
        <dbReference type="EMBL" id="CAL4766280.1"/>
    </source>
</evidence>
<dbReference type="EMBL" id="CAMXCT010000447">
    <property type="protein sequence ID" value="CAI3978968.1"/>
    <property type="molecule type" value="Genomic_DNA"/>
</dbReference>
<keyword evidence="4" id="KW-1003">Cell membrane</keyword>
<keyword evidence="7 8" id="KW-0472">Membrane</keyword>
<keyword evidence="3" id="KW-0813">Transport</keyword>
<sequence length="396" mass="43642">MEEFSVVLKPLILALMLAGCLEKAVDMCEFCLARTINIVVSFATCQCNLQPFCAWFGRSKPQDEYIALEQNCIPEEVLADWKVKEEPGKSCVARVFAVVIVLSAAGMGLLYILGSVTSSLEKVNMKTYQTGFNQMENSVLAFMQWIDPKYKEELTKRMNQLETHVVSMVLGAFNDILSNTTSFATQLVMFLLYSLMCILSPIKQGEQVFTIVRTYFLYKAICNAVFSLCAWCLLAGIGCDLAVLLSVICFFLSFIPEVGSVICILMPAPVLLFDSRVTMEIRITNLITMAIGMLLIKFAVSNGLESLVMSRSAVLSGQMNSEESNDETHPVLILFAVVLCGEIWGVAGMLISVPLLSLVRLLLNLEAAKARGLAEKLGITLGSLGPRAHRFVISLY</sequence>
<proteinExistence type="inferred from homology"/>
<dbReference type="AlphaFoldDB" id="A0A9P1BV76"/>
<evidence type="ECO:0000256" key="7">
    <source>
        <dbReference type="ARBA" id="ARBA00023136"/>
    </source>
</evidence>
<name>A0A9P1BV76_9DINO</name>
<evidence type="ECO:0000256" key="3">
    <source>
        <dbReference type="ARBA" id="ARBA00022448"/>
    </source>
</evidence>
<comment type="subcellular location">
    <subcellularLocation>
        <location evidence="1">Cell membrane</location>
        <topology evidence="1">Multi-pass membrane protein</topology>
    </subcellularLocation>
</comment>
<feature type="transmembrane region" description="Helical" evidence="8">
    <location>
        <begin position="331"/>
        <end position="363"/>
    </location>
</feature>
<evidence type="ECO:0000313" key="11">
    <source>
        <dbReference type="EMBL" id="CAL1132343.1"/>
    </source>
</evidence>
<organism evidence="10">
    <name type="scientific">Cladocopium goreaui</name>
    <dbReference type="NCBI Taxonomy" id="2562237"/>
    <lineage>
        <taxon>Eukaryota</taxon>
        <taxon>Sar</taxon>
        <taxon>Alveolata</taxon>
        <taxon>Dinophyceae</taxon>
        <taxon>Suessiales</taxon>
        <taxon>Symbiodiniaceae</taxon>
        <taxon>Cladocopium</taxon>
    </lineage>
</organism>
<evidence type="ECO:0000256" key="2">
    <source>
        <dbReference type="ARBA" id="ARBA00009773"/>
    </source>
</evidence>
<feature type="transmembrane region" description="Helical" evidence="8">
    <location>
        <begin position="183"/>
        <end position="202"/>
    </location>
</feature>
<feature type="signal peptide" evidence="9">
    <location>
        <begin position="1"/>
        <end position="22"/>
    </location>
</feature>
<reference evidence="11" key="2">
    <citation type="submission" date="2024-04" db="EMBL/GenBank/DDBJ databases">
        <authorList>
            <person name="Chen Y."/>
            <person name="Shah S."/>
            <person name="Dougan E. K."/>
            <person name="Thang M."/>
            <person name="Chan C."/>
        </authorList>
    </citation>
    <scope>NUCLEOTIDE SEQUENCE [LARGE SCALE GENOMIC DNA]</scope>
</reference>
<feature type="chain" id="PRO_5043269810" evidence="9">
    <location>
        <begin position="23"/>
        <end position="396"/>
    </location>
</feature>
<feature type="transmembrane region" description="Helical" evidence="8">
    <location>
        <begin position="91"/>
        <end position="113"/>
    </location>
</feature>
<comment type="similarity">
    <text evidence="2">Belongs to the autoinducer-2 exporter (AI-2E) (TC 2.A.86) family.</text>
</comment>
<evidence type="ECO:0000313" key="13">
    <source>
        <dbReference type="Proteomes" id="UP001152797"/>
    </source>
</evidence>
<evidence type="ECO:0000256" key="1">
    <source>
        <dbReference type="ARBA" id="ARBA00004651"/>
    </source>
</evidence>
<dbReference type="InterPro" id="IPR002549">
    <property type="entry name" value="AI-2E-like"/>
</dbReference>
<dbReference type="EMBL" id="CAMXCT030000447">
    <property type="protein sequence ID" value="CAL4766280.1"/>
    <property type="molecule type" value="Genomic_DNA"/>
</dbReference>
<dbReference type="EMBL" id="CAMXCT020000447">
    <property type="protein sequence ID" value="CAL1132343.1"/>
    <property type="molecule type" value="Genomic_DNA"/>
</dbReference>
<comment type="caution">
    <text evidence="10">The sequence shown here is derived from an EMBL/GenBank/DDBJ whole genome shotgun (WGS) entry which is preliminary data.</text>
</comment>